<dbReference type="OrthoDB" id="2104337at2759"/>
<dbReference type="EMBL" id="UYRT01103617">
    <property type="protein sequence ID" value="VDN43717.1"/>
    <property type="molecule type" value="Genomic_DNA"/>
</dbReference>
<dbReference type="Proteomes" id="UP000271098">
    <property type="component" value="Unassembled WGS sequence"/>
</dbReference>
<evidence type="ECO:0000313" key="1">
    <source>
        <dbReference type="EMBL" id="VDN43717.1"/>
    </source>
</evidence>
<evidence type="ECO:0000313" key="2">
    <source>
        <dbReference type="Proteomes" id="UP000271098"/>
    </source>
</evidence>
<protein>
    <submittedName>
        <fullName evidence="1">Uncharacterized protein</fullName>
    </submittedName>
</protein>
<keyword evidence="2" id="KW-1185">Reference proteome</keyword>
<dbReference type="AlphaFoldDB" id="A0A3P7PFG2"/>
<name>A0A3P7PFG2_9BILA</name>
<reference evidence="1 2" key="1">
    <citation type="submission" date="2018-11" db="EMBL/GenBank/DDBJ databases">
        <authorList>
            <consortium name="Pathogen Informatics"/>
        </authorList>
    </citation>
    <scope>NUCLEOTIDE SEQUENCE [LARGE SCALE GENOMIC DNA]</scope>
</reference>
<gene>
    <name evidence="1" type="ORF">GPUH_LOCUS25071</name>
</gene>
<organism evidence="1 2">
    <name type="scientific">Gongylonema pulchrum</name>
    <dbReference type="NCBI Taxonomy" id="637853"/>
    <lineage>
        <taxon>Eukaryota</taxon>
        <taxon>Metazoa</taxon>
        <taxon>Ecdysozoa</taxon>
        <taxon>Nematoda</taxon>
        <taxon>Chromadorea</taxon>
        <taxon>Rhabditida</taxon>
        <taxon>Spirurina</taxon>
        <taxon>Spiruromorpha</taxon>
        <taxon>Spiruroidea</taxon>
        <taxon>Gongylonematidae</taxon>
        <taxon>Gongylonema</taxon>
    </lineage>
</organism>
<accession>A0A3P7PFG2</accession>
<proteinExistence type="predicted"/>
<sequence length="100" mass="11220">MLENMAASFVYANITNQNYERQQYQFDAIFIHKSANVHVKVQEPPLGYITGQLIQTDASDGIFGIPFGMDCSSAQEAVVKFGIQISTACRIRCLINYHLD</sequence>